<sequence length="392" mass="42510">MTDPHGYCDPAFNSVRELFQQKLINGDELGASLCVNIDGKNVLDIWGGYADAAQTTPWETNTITPVWSCSKIVTNLAALILIDRGQLDVNENVATYWPEFGANGKENVKVSHILSHSSGVSGWEPSYKITWDEIYNVKAANAKLASQEPWHVPGELSAYHLINQGHLVGELVERVSGKSLRQFIADEIATPLAADFDLGRPESERSRFAPVIPPPPPSAAAASAFAQMDPNSIGGKTILGAPFVGAAEKSNEPDFWKAAMGGVGGISNARALARIGSIISRNGTVDGKQYLSPETIERALQEQVSGVDAVLFMYLRFGLGVALPAPQSLPWIPEGRLCFWGGWGGSFVIMDLERRMTIAYSMNKMQNVSLGNECTIAYVEDIYKVVNSLPKL</sequence>
<dbReference type="InterPro" id="IPR052907">
    <property type="entry name" value="Beta-lactamase/esterase"/>
</dbReference>
<gene>
    <name evidence="2" type="ORF">N7532_011283</name>
</gene>
<proteinExistence type="predicted"/>
<dbReference type="RefSeq" id="XP_056468762.1">
    <property type="nucleotide sequence ID" value="XM_056623774.1"/>
</dbReference>
<accession>A0A9W9EIC3</accession>
<evidence type="ECO:0000313" key="2">
    <source>
        <dbReference type="EMBL" id="KAJ5082240.1"/>
    </source>
</evidence>
<dbReference type="Pfam" id="PF00144">
    <property type="entry name" value="Beta-lactamase"/>
    <property type="match status" value="1"/>
</dbReference>
<evidence type="ECO:0000259" key="1">
    <source>
        <dbReference type="Pfam" id="PF00144"/>
    </source>
</evidence>
<dbReference type="Proteomes" id="UP001149074">
    <property type="component" value="Unassembled WGS sequence"/>
</dbReference>
<dbReference type="Gene3D" id="3.40.710.10">
    <property type="entry name" value="DD-peptidase/beta-lactamase superfamily"/>
    <property type="match status" value="1"/>
</dbReference>
<keyword evidence="3" id="KW-1185">Reference proteome</keyword>
<reference evidence="2" key="2">
    <citation type="journal article" date="2023" name="IMA Fungus">
        <title>Comparative genomic study of the Penicillium genus elucidates a diverse pangenome and 15 lateral gene transfer events.</title>
        <authorList>
            <person name="Petersen C."/>
            <person name="Sorensen T."/>
            <person name="Nielsen M.R."/>
            <person name="Sondergaard T.E."/>
            <person name="Sorensen J.L."/>
            <person name="Fitzpatrick D.A."/>
            <person name="Frisvad J.C."/>
            <person name="Nielsen K.L."/>
        </authorList>
    </citation>
    <scope>NUCLEOTIDE SEQUENCE</scope>
    <source>
        <strain evidence="2">IBT 30761</strain>
    </source>
</reference>
<reference evidence="2" key="1">
    <citation type="submission" date="2022-11" db="EMBL/GenBank/DDBJ databases">
        <authorList>
            <person name="Petersen C."/>
        </authorList>
    </citation>
    <scope>NUCLEOTIDE SEQUENCE</scope>
    <source>
        <strain evidence="2">IBT 30761</strain>
    </source>
</reference>
<dbReference type="OrthoDB" id="5946976at2759"/>
<comment type="caution">
    <text evidence="2">The sequence shown here is derived from an EMBL/GenBank/DDBJ whole genome shotgun (WGS) entry which is preliminary data.</text>
</comment>
<dbReference type="PANTHER" id="PTHR43319">
    <property type="entry name" value="BETA-LACTAMASE-RELATED"/>
    <property type="match status" value="1"/>
</dbReference>
<feature type="domain" description="Beta-lactamase-related" evidence="1">
    <location>
        <begin position="15"/>
        <end position="369"/>
    </location>
</feature>
<dbReference type="SUPFAM" id="SSF56601">
    <property type="entry name" value="beta-lactamase/transpeptidase-like"/>
    <property type="match status" value="1"/>
</dbReference>
<dbReference type="EMBL" id="JAPQKI010000011">
    <property type="protein sequence ID" value="KAJ5082240.1"/>
    <property type="molecule type" value="Genomic_DNA"/>
</dbReference>
<organism evidence="2 3">
    <name type="scientific">Penicillium argentinense</name>
    <dbReference type="NCBI Taxonomy" id="1131581"/>
    <lineage>
        <taxon>Eukaryota</taxon>
        <taxon>Fungi</taxon>
        <taxon>Dikarya</taxon>
        <taxon>Ascomycota</taxon>
        <taxon>Pezizomycotina</taxon>
        <taxon>Eurotiomycetes</taxon>
        <taxon>Eurotiomycetidae</taxon>
        <taxon>Eurotiales</taxon>
        <taxon>Aspergillaceae</taxon>
        <taxon>Penicillium</taxon>
    </lineage>
</organism>
<dbReference type="InterPro" id="IPR012338">
    <property type="entry name" value="Beta-lactam/transpept-like"/>
</dbReference>
<dbReference type="PANTHER" id="PTHR43319:SF3">
    <property type="entry name" value="BETA-LACTAMASE-RELATED DOMAIN-CONTAINING PROTEIN"/>
    <property type="match status" value="1"/>
</dbReference>
<dbReference type="InterPro" id="IPR001466">
    <property type="entry name" value="Beta-lactam-related"/>
</dbReference>
<dbReference type="GeneID" id="81362753"/>
<evidence type="ECO:0000313" key="3">
    <source>
        <dbReference type="Proteomes" id="UP001149074"/>
    </source>
</evidence>
<name>A0A9W9EIC3_9EURO</name>
<protein>
    <recommendedName>
        <fullName evidence="1">Beta-lactamase-related domain-containing protein</fullName>
    </recommendedName>
</protein>
<dbReference type="AlphaFoldDB" id="A0A9W9EIC3"/>